<name>A0A346XW38_9ACTN</name>
<reference evidence="3 4" key="1">
    <citation type="submission" date="2018-09" db="EMBL/GenBank/DDBJ databases">
        <title>Complete genome sequence of Euzebya sp. DY32-46 isolated from seawater of Pacific Ocean.</title>
        <authorList>
            <person name="Xu L."/>
            <person name="Wu Y.-H."/>
            <person name="Xu X.-W."/>
        </authorList>
    </citation>
    <scope>NUCLEOTIDE SEQUENCE [LARGE SCALE GENOMIC DNA]</scope>
    <source>
        <strain evidence="3 4">DY32-46</strain>
    </source>
</reference>
<protein>
    <recommendedName>
        <fullName evidence="2">Response regulatory domain-containing protein</fullName>
    </recommendedName>
</protein>
<dbReference type="Proteomes" id="UP000264006">
    <property type="component" value="Chromosome"/>
</dbReference>
<evidence type="ECO:0000313" key="3">
    <source>
        <dbReference type="EMBL" id="AXV06435.1"/>
    </source>
</evidence>
<gene>
    <name evidence="3" type="ORF">DVS28_a1744</name>
</gene>
<dbReference type="InterPro" id="IPR011006">
    <property type="entry name" value="CheY-like_superfamily"/>
</dbReference>
<feature type="domain" description="Response regulatory" evidence="2">
    <location>
        <begin position="14"/>
        <end position="132"/>
    </location>
</feature>
<dbReference type="Gene3D" id="3.40.50.2300">
    <property type="match status" value="1"/>
</dbReference>
<feature type="modified residue" description="4-aspartylphosphate" evidence="1">
    <location>
        <position position="64"/>
    </location>
</feature>
<organism evidence="3 4">
    <name type="scientific">Euzebya pacifica</name>
    <dbReference type="NCBI Taxonomy" id="1608957"/>
    <lineage>
        <taxon>Bacteria</taxon>
        <taxon>Bacillati</taxon>
        <taxon>Actinomycetota</taxon>
        <taxon>Nitriliruptoria</taxon>
        <taxon>Euzebyales</taxon>
    </lineage>
</organism>
<dbReference type="SUPFAM" id="SSF52172">
    <property type="entry name" value="CheY-like"/>
    <property type="match status" value="1"/>
</dbReference>
<sequence>MEISPARAVVEDPVCLVVDDDDAMRMLAVLQLSDLGGAVEQAGTFAEALQMLEGGASLAMVVADRRLDAGTSGVDLLRRAAAADRAPSLFLMTAHVDDSVTAEAEAIGAGIVDKLDLQPLLDRWSAIVGGQDS</sequence>
<dbReference type="InterPro" id="IPR001789">
    <property type="entry name" value="Sig_transdc_resp-reg_receiver"/>
</dbReference>
<proteinExistence type="predicted"/>
<dbReference type="GO" id="GO:0000160">
    <property type="term" value="P:phosphorelay signal transduction system"/>
    <property type="evidence" value="ECO:0007669"/>
    <property type="project" value="InterPro"/>
</dbReference>
<evidence type="ECO:0000256" key="1">
    <source>
        <dbReference type="PROSITE-ProRule" id="PRU00169"/>
    </source>
</evidence>
<accession>A0A346XW38</accession>
<evidence type="ECO:0000259" key="2">
    <source>
        <dbReference type="PROSITE" id="PS50110"/>
    </source>
</evidence>
<dbReference type="AlphaFoldDB" id="A0A346XW38"/>
<dbReference type="RefSeq" id="WP_114591087.1">
    <property type="nucleotide sequence ID" value="NZ_CAXIBR010000012.1"/>
</dbReference>
<keyword evidence="1" id="KW-0597">Phosphoprotein</keyword>
<dbReference type="KEGG" id="euz:DVS28_a1744"/>
<evidence type="ECO:0000313" key="4">
    <source>
        <dbReference type="Proteomes" id="UP000264006"/>
    </source>
</evidence>
<dbReference type="PROSITE" id="PS50110">
    <property type="entry name" value="RESPONSE_REGULATORY"/>
    <property type="match status" value="1"/>
</dbReference>
<dbReference type="Pfam" id="PF00072">
    <property type="entry name" value="Response_reg"/>
    <property type="match status" value="1"/>
</dbReference>
<dbReference type="EMBL" id="CP031165">
    <property type="protein sequence ID" value="AXV06435.1"/>
    <property type="molecule type" value="Genomic_DNA"/>
</dbReference>
<keyword evidence="4" id="KW-1185">Reference proteome</keyword>
<dbReference type="OrthoDB" id="5244084at2"/>